<dbReference type="EMBL" id="CAGS01000402">
    <property type="protein sequence ID" value="CCF85200.1"/>
    <property type="molecule type" value="Genomic_DNA"/>
</dbReference>
<gene>
    <name evidence="2" type="ORF">NITHO_4600002</name>
</gene>
<dbReference type="Proteomes" id="UP000004221">
    <property type="component" value="Unassembled WGS sequence"/>
</dbReference>
<name>I4EKI8_9BACT</name>
<feature type="compositionally biased region" description="Polar residues" evidence="1">
    <location>
        <begin position="1"/>
        <end position="12"/>
    </location>
</feature>
<sequence>MSNCYNNVTGTQHLADEPEPNPFPSLDAERSCPPALRVVLTNFFRIAIAQAHAHAILWSIPWLLGCRRVPGFCATRADARNEPT</sequence>
<accession>I4EKI8</accession>
<reference evidence="2 3" key="1">
    <citation type="journal article" date="2012" name="ISME J.">
        <title>Nitrification expanded: discovery, physiology and genomics of a nitrite-oxidizing bacterium from the phylum Chloroflexi.</title>
        <authorList>
            <person name="Sorokin D.Y."/>
            <person name="Lucker S."/>
            <person name="Vejmelkova D."/>
            <person name="Kostrikina N.A."/>
            <person name="Kleerebezem R."/>
            <person name="Rijpstra W.I."/>
            <person name="Damste J.S."/>
            <person name="Le Paslier D."/>
            <person name="Muyzer G."/>
            <person name="Wagner M."/>
            <person name="van Loosdrecht M.C."/>
            <person name="Daims H."/>
        </authorList>
    </citation>
    <scope>NUCLEOTIDE SEQUENCE [LARGE SCALE GENOMIC DNA]</scope>
    <source>
        <strain evidence="3">none</strain>
    </source>
</reference>
<evidence type="ECO:0000313" key="2">
    <source>
        <dbReference type="EMBL" id="CCF85200.1"/>
    </source>
</evidence>
<proteinExistence type="predicted"/>
<keyword evidence="3" id="KW-1185">Reference proteome</keyword>
<evidence type="ECO:0000313" key="3">
    <source>
        <dbReference type="Proteomes" id="UP000004221"/>
    </source>
</evidence>
<organism evidence="2 3">
    <name type="scientific">Nitrolancea hollandica Lb</name>
    <dbReference type="NCBI Taxonomy" id="1129897"/>
    <lineage>
        <taxon>Bacteria</taxon>
        <taxon>Pseudomonadati</taxon>
        <taxon>Thermomicrobiota</taxon>
        <taxon>Thermomicrobia</taxon>
        <taxon>Sphaerobacterales</taxon>
        <taxon>Sphaerobacterineae</taxon>
        <taxon>Sphaerobacteraceae</taxon>
        <taxon>Nitrolancea</taxon>
    </lineage>
</organism>
<comment type="caution">
    <text evidence="2">The sequence shown here is derived from an EMBL/GenBank/DDBJ whole genome shotgun (WGS) entry which is preliminary data.</text>
</comment>
<evidence type="ECO:0000256" key="1">
    <source>
        <dbReference type="SAM" id="MobiDB-lite"/>
    </source>
</evidence>
<protein>
    <submittedName>
        <fullName evidence="2">Uncharacterized protein</fullName>
    </submittedName>
</protein>
<dbReference type="AlphaFoldDB" id="I4EKI8"/>
<feature type="region of interest" description="Disordered" evidence="1">
    <location>
        <begin position="1"/>
        <end position="28"/>
    </location>
</feature>